<dbReference type="PANTHER" id="PTHR43532:SF1">
    <property type="entry name" value="GLUCOSE-1-PHOSPHATE THYMIDYLYLTRANSFERASE 1"/>
    <property type="match status" value="1"/>
</dbReference>
<evidence type="ECO:0000259" key="9">
    <source>
        <dbReference type="Pfam" id="PF00483"/>
    </source>
</evidence>
<reference evidence="10 11" key="1">
    <citation type="journal article" date="2016" name="Nat. Commun.">
        <title>Thousands of microbial genomes shed light on interconnected biogeochemical processes in an aquifer system.</title>
        <authorList>
            <person name="Anantharaman K."/>
            <person name="Brown C.T."/>
            <person name="Hug L.A."/>
            <person name="Sharon I."/>
            <person name="Castelle C.J."/>
            <person name="Probst A.J."/>
            <person name="Thomas B.C."/>
            <person name="Singh A."/>
            <person name="Wilkins M.J."/>
            <person name="Karaoz U."/>
            <person name="Brodie E.L."/>
            <person name="Williams K.H."/>
            <person name="Hubbard S.S."/>
            <person name="Banfield J.F."/>
        </authorList>
    </citation>
    <scope>NUCLEOTIDE SEQUENCE [LARGE SCALE GENOMIC DNA]</scope>
</reference>
<keyword evidence="7" id="KW-0460">Magnesium</keyword>
<gene>
    <name evidence="10" type="ORF">A2639_00600</name>
</gene>
<keyword evidence="10" id="KW-0946">Virion</keyword>
<accession>A0A1G2HJI3</accession>
<dbReference type="PANTHER" id="PTHR43532">
    <property type="entry name" value="GLUCOSE-1-PHOSPHATE THYMIDYLYLTRANSFERASE"/>
    <property type="match status" value="1"/>
</dbReference>
<feature type="domain" description="Nucleotidyl transferase" evidence="9">
    <location>
        <begin position="2"/>
        <end position="235"/>
    </location>
</feature>
<evidence type="ECO:0000313" key="10">
    <source>
        <dbReference type="EMBL" id="OGZ62652.1"/>
    </source>
</evidence>
<keyword evidence="6" id="KW-0479">Metal-binding</keyword>
<dbReference type="EMBL" id="MHOL01000016">
    <property type="protein sequence ID" value="OGZ62652.1"/>
    <property type="molecule type" value="Genomic_DNA"/>
</dbReference>
<dbReference type="InterPro" id="IPR029044">
    <property type="entry name" value="Nucleotide-diphossugar_trans"/>
</dbReference>
<proteinExistence type="inferred from homology"/>
<comment type="similarity">
    <text evidence="2">Belongs to the glucose-1-phosphate thymidylyltransferase family.</text>
</comment>
<keyword evidence="10" id="KW-0167">Capsid protein</keyword>
<dbReference type="GO" id="GO:0046872">
    <property type="term" value="F:metal ion binding"/>
    <property type="evidence" value="ECO:0007669"/>
    <property type="project" value="UniProtKB-KW"/>
</dbReference>
<evidence type="ECO:0000256" key="8">
    <source>
        <dbReference type="ARBA" id="ARBA00049336"/>
    </source>
</evidence>
<dbReference type="InterPro" id="IPR005907">
    <property type="entry name" value="G1P_thy_trans_s"/>
</dbReference>
<dbReference type="SUPFAM" id="SSF53448">
    <property type="entry name" value="Nucleotide-diphospho-sugar transferases"/>
    <property type="match status" value="1"/>
</dbReference>
<keyword evidence="5" id="KW-0548">Nucleotidyltransferase</keyword>
<dbReference type="GO" id="GO:0008879">
    <property type="term" value="F:glucose-1-phosphate thymidylyltransferase activity"/>
    <property type="evidence" value="ECO:0007669"/>
    <property type="project" value="UniProtKB-EC"/>
</dbReference>
<dbReference type="InterPro" id="IPR005835">
    <property type="entry name" value="NTP_transferase_dom"/>
</dbReference>
<organism evidence="10 11">
    <name type="scientific">Candidatus Staskawiczbacteria bacterium RIFCSPHIGHO2_01_FULL_34_27</name>
    <dbReference type="NCBI Taxonomy" id="1802199"/>
    <lineage>
        <taxon>Bacteria</taxon>
        <taxon>Candidatus Staskawicziibacteriota</taxon>
    </lineage>
</organism>
<evidence type="ECO:0000256" key="3">
    <source>
        <dbReference type="ARBA" id="ARBA00012461"/>
    </source>
</evidence>
<evidence type="ECO:0000256" key="5">
    <source>
        <dbReference type="ARBA" id="ARBA00022695"/>
    </source>
</evidence>
<dbReference type="Gene3D" id="3.90.550.10">
    <property type="entry name" value="Spore Coat Polysaccharide Biosynthesis Protein SpsA, Chain A"/>
    <property type="match status" value="1"/>
</dbReference>
<name>A0A1G2HJI3_9BACT</name>
<evidence type="ECO:0000256" key="2">
    <source>
        <dbReference type="ARBA" id="ARBA00010480"/>
    </source>
</evidence>
<comment type="caution">
    <text evidence="10">The sequence shown here is derived from an EMBL/GenBank/DDBJ whole genome shotgun (WGS) entry which is preliminary data.</text>
</comment>
<keyword evidence="4" id="KW-0808">Transferase</keyword>
<evidence type="ECO:0000313" key="11">
    <source>
        <dbReference type="Proteomes" id="UP000178991"/>
    </source>
</evidence>
<comment type="cofactor">
    <cofactor evidence="1">
        <name>Mg(2+)</name>
        <dbReference type="ChEBI" id="CHEBI:18420"/>
    </cofactor>
</comment>
<evidence type="ECO:0000256" key="6">
    <source>
        <dbReference type="ARBA" id="ARBA00022723"/>
    </source>
</evidence>
<evidence type="ECO:0000256" key="7">
    <source>
        <dbReference type="ARBA" id="ARBA00022842"/>
    </source>
</evidence>
<dbReference type="Pfam" id="PF00483">
    <property type="entry name" value="NTP_transferase"/>
    <property type="match status" value="1"/>
</dbReference>
<evidence type="ECO:0000256" key="4">
    <source>
        <dbReference type="ARBA" id="ARBA00022679"/>
    </source>
</evidence>
<dbReference type="Proteomes" id="UP000178991">
    <property type="component" value="Unassembled WGS sequence"/>
</dbReference>
<dbReference type="EC" id="2.7.7.24" evidence="3"/>
<protein>
    <recommendedName>
        <fullName evidence="3">glucose-1-phosphate thymidylyltransferase</fullName>
        <ecNumber evidence="3">2.7.7.24</ecNumber>
    </recommendedName>
</protein>
<sequence>MKGIILAGGNGTRLLPLTMVTNKHLLPVYNKPMIYYPLETLAAAGIKDVLIVTGGNNPGDFLKLLKNGKSFGLREIHFAYQEGSGGIAEALSLAEDFADHSNIAVVLGDNIFDENITEHVENFKHQKKGAKLFFKEVTDAHRFGIGEFKEGKLVGIEEKPSQPKSKMACTGLYMYDNQVFDIIKTLKPSKRGELEITDLNNFYIKQGTATHQNLKSFWSDAGTFKTLFESAEFMRNKEK</sequence>
<dbReference type="AlphaFoldDB" id="A0A1G2HJI3"/>
<evidence type="ECO:0000256" key="1">
    <source>
        <dbReference type="ARBA" id="ARBA00001946"/>
    </source>
</evidence>
<comment type="catalytic activity">
    <reaction evidence="8">
        <text>dTTP + alpha-D-glucose 1-phosphate + H(+) = dTDP-alpha-D-glucose + diphosphate</text>
        <dbReference type="Rhea" id="RHEA:15225"/>
        <dbReference type="ChEBI" id="CHEBI:15378"/>
        <dbReference type="ChEBI" id="CHEBI:33019"/>
        <dbReference type="ChEBI" id="CHEBI:37568"/>
        <dbReference type="ChEBI" id="CHEBI:57477"/>
        <dbReference type="ChEBI" id="CHEBI:58601"/>
        <dbReference type="EC" id="2.7.7.24"/>
    </reaction>
</comment>